<sequence length="246" mass="26387">MECSGSLARWPPTCRAPLTPERIPLIIVSYDIGNDQIWAFNALRTGSGVEDGSTITTLSSCSNVAFEHSPASLHSKTCWYSSGCSDSFEMSITLTLLPSDPKSVLFQISSFLSKTSITPSKIICPVELSFTKYGTLTSTTRVASLETISFTVRPNPAPSLSILLMYATTGILSSLACFQTFSVCASTPATASMIVTAPSKILNDLITSNVKSACPGVSIRLILCLFQGIVTAADWIVIPRSFSWDM</sequence>
<dbReference type="AlphaFoldDB" id="A0A9P8PHH8"/>
<evidence type="ECO:0000313" key="2">
    <source>
        <dbReference type="EMBL" id="KAH3671730.1"/>
    </source>
</evidence>
<dbReference type="EMBL" id="JAEUBE010000055">
    <property type="protein sequence ID" value="KAH3671730.1"/>
    <property type="molecule type" value="Genomic_DNA"/>
</dbReference>
<gene>
    <name evidence="2" type="ORF">OGAPHI_000435</name>
</gene>
<feature type="transmembrane region" description="Helical" evidence="1">
    <location>
        <begin position="217"/>
        <end position="238"/>
    </location>
</feature>
<keyword evidence="1" id="KW-0812">Transmembrane</keyword>
<reference evidence="2" key="1">
    <citation type="journal article" date="2021" name="Open Biol.">
        <title>Shared evolutionary footprints suggest mitochondrial oxidative damage underlies multiple complex I losses in fungi.</title>
        <authorList>
            <person name="Schikora-Tamarit M.A."/>
            <person name="Marcet-Houben M."/>
            <person name="Nosek J."/>
            <person name="Gabaldon T."/>
        </authorList>
    </citation>
    <scope>NUCLEOTIDE SEQUENCE</scope>
    <source>
        <strain evidence="2">CBS6075</strain>
    </source>
</reference>
<keyword evidence="1" id="KW-0472">Membrane</keyword>
<reference evidence="2" key="2">
    <citation type="submission" date="2021-01" db="EMBL/GenBank/DDBJ databases">
        <authorList>
            <person name="Schikora-Tamarit M.A."/>
        </authorList>
    </citation>
    <scope>NUCLEOTIDE SEQUENCE</scope>
    <source>
        <strain evidence="2">CBS6075</strain>
    </source>
</reference>
<dbReference type="RefSeq" id="XP_046064906.1">
    <property type="nucleotide sequence ID" value="XM_046205438.1"/>
</dbReference>
<evidence type="ECO:0000256" key="1">
    <source>
        <dbReference type="SAM" id="Phobius"/>
    </source>
</evidence>
<accession>A0A9P8PHH8</accession>
<dbReference type="Proteomes" id="UP000769157">
    <property type="component" value="Unassembled WGS sequence"/>
</dbReference>
<organism evidence="2 3">
    <name type="scientific">Ogataea philodendri</name>
    <dbReference type="NCBI Taxonomy" id="1378263"/>
    <lineage>
        <taxon>Eukaryota</taxon>
        <taxon>Fungi</taxon>
        <taxon>Dikarya</taxon>
        <taxon>Ascomycota</taxon>
        <taxon>Saccharomycotina</taxon>
        <taxon>Pichiomycetes</taxon>
        <taxon>Pichiales</taxon>
        <taxon>Pichiaceae</taxon>
        <taxon>Ogataea</taxon>
    </lineage>
</organism>
<name>A0A9P8PHH8_9ASCO</name>
<proteinExistence type="predicted"/>
<dbReference type="GeneID" id="70232403"/>
<keyword evidence="1" id="KW-1133">Transmembrane helix</keyword>
<dbReference type="OrthoDB" id="10618724at2759"/>
<comment type="caution">
    <text evidence="2">The sequence shown here is derived from an EMBL/GenBank/DDBJ whole genome shotgun (WGS) entry which is preliminary data.</text>
</comment>
<keyword evidence="3" id="KW-1185">Reference proteome</keyword>
<protein>
    <submittedName>
        <fullName evidence="2">Uncharacterized protein</fullName>
    </submittedName>
</protein>
<evidence type="ECO:0000313" key="3">
    <source>
        <dbReference type="Proteomes" id="UP000769157"/>
    </source>
</evidence>